<protein>
    <submittedName>
        <fullName evidence="1">Uncharacterized protein</fullName>
    </submittedName>
</protein>
<gene>
    <name evidence="1" type="ORF">TKK_008766</name>
</gene>
<proteinExistence type="predicted"/>
<dbReference type="Proteomes" id="UP001627154">
    <property type="component" value="Unassembled WGS sequence"/>
</dbReference>
<keyword evidence="2" id="KW-1185">Reference proteome</keyword>
<dbReference type="AlphaFoldDB" id="A0ABD2WXT8"/>
<reference evidence="1 2" key="1">
    <citation type="journal article" date="2024" name="bioRxiv">
        <title>A reference genome for Trichogramma kaykai: A tiny desert-dwelling parasitoid wasp with competing sex-ratio distorters.</title>
        <authorList>
            <person name="Culotta J."/>
            <person name="Lindsey A.R."/>
        </authorList>
    </citation>
    <scope>NUCLEOTIDE SEQUENCE [LARGE SCALE GENOMIC DNA]</scope>
    <source>
        <strain evidence="1 2">KSX58</strain>
    </source>
</reference>
<accession>A0ABD2WXT8</accession>
<name>A0ABD2WXT8_9HYME</name>
<organism evidence="1 2">
    <name type="scientific">Trichogramma kaykai</name>
    <dbReference type="NCBI Taxonomy" id="54128"/>
    <lineage>
        <taxon>Eukaryota</taxon>
        <taxon>Metazoa</taxon>
        <taxon>Ecdysozoa</taxon>
        <taxon>Arthropoda</taxon>
        <taxon>Hexapoda</taxon>
        <taxon>Insecta</taxon>
        <taxon>Pterygota</taxon>
        <taxon>Neoptera</taxon>
        <taxon>Endopterygota</taxon>
        <taxon>Hymenoptera</taxon>
        <taxon>Apocrita</taxon>
        <taxon>Proctotrupomorpha</taxon>
        <taxon>Chalcidoidea</taxon>
        <taxon>Trichogrammatidae</taxon>
        <taxon>Trichogramma</taxon>
    </lineage>
</organism>
<evidence type="ECO:0000313" key="1">
    <source>
        <dbReference type="EMBL" id="KAL3397424.1"/>
    </source>
</evidence>
<comment type="caution">
    <text evidence="1">The sequence shown here is derived from an EMBL/GenBank/DDBJ whole genome shotgun (WGS) entry which is preliminary data.</text>
</comment>
<evidence type="ECO:0000313" key="2">
    <source>
        <dbReference type="Proteomes" id="UP001627154"/>
    </source>
</evidence>
<dbReference type="EMBL" id="JBJJXI010000064">
    <property type="protein sequence ID" value="KAL3397424.1"/>
    <property type="molecule type" value="Genomic_DNA"/>
</dbReference>
<sequence>MRYTRQRSILCAPRTDQHSAQKPIYNAQYCVYKSVCVGDAYPYIFTCAPNAHTDIPVRRTTSRRARGELYAAPLYARLAIDEIFAATEASELARKCDVRSV</sequence>